<evidence type="ECO:0000313" key="3">
    <source>
        <dbReference type="EMBL" id="KAF2248303.1"/>
    </source>
</evidence>
<name>A0A6A6IFK6_9PLEO</name>
<dbReference type="OrthoDB" id="3981028at2759"/>
<evidence type="ECO:0008006" key="5">
    <source>
        <dbReference type="Google" id="ProtNLM"/>
    </source>
</evidence>
<evidence type="ECO:0000313" key="4">
    <source>
        <dbReference type="Proteomes" id="UP000800094"/>
    </source>
</evidence>
<feature type="compositionally biased region" description="Basic and acidic residues" evidence="1">
    <location>
        <begin position="266"/>
        <end position="278"/>
    </location>
</feature>
<feature type="compositionally biased region" description="Low complexity" evidence="1">
    <location>
        <begin position="331"/>
        <end position="341"/>
    </location>
</feature>
<feature type="compositionally biased region" description="Polar residues" evidence="1">
    <location>
        <begin position="203"/>
        <end position="213"/>
    </location>
</feature>
<dbReference type="AlphaFoldDB" id="A0A6A6IFK6"/>
<evidence type="ECO:0000256" key="2">
    <source>
        <dbReference type="SAM" id="Phobius"/>
    </source>
</evidence>
<protein>
    <recommendedName>
        <fullName evidence="5">Peroxin 26</fullName>
    </recommendedName>
</protein>
<feature type="transmembrane region" description="Helical" evidence="2">
    <location>
        <begin position="381"/>
        <end position="398"/>
    </location>
</feature>
<feature type="compositionally biased region" description="Basic and acidic residues" evidence="1">
    <location>
        <begin position="285"/>
        <end position="325"/>
    </location>
</feature>
<dbReference type="Proteomes" id="UP000800094">
    <property type="component" value="Unassembled WGS sequence"/>
</dbReference>
<keyword evidence="2" id="KW-0472">Membrane</keyword>
<accession>A0A6A6IFK6</accession>
<organism evidence="3 4">
    <name type="scientific">Trematosphaeria pertusa</name>
    <dbReference type="NCBI Taxonomy" id="390896"/>
    <lineage>
        <taxon>Eukaryota</taxon>
        <taxon>Fungi</taxon>
        <taxon>Dikarya</taxon>
        <taxon>Ascomycota</taxon>
        <taxon>Pezizomycotina</taxon>
        <taxon>Dothideomycetes</taxon>
        <taxon>Pleosporomycetidae</taxon>
        <taxon>Pleosporales</taxon>
        <taxon>Massarineae</taxon>
        <taxon>Trematosphaeriaceae</taxon>
        <taxon>Trematosphaeria</taxon>
    </lineage>
</organism>
<keyword evidence="2" id="KW-0812">Transmembrane</keyword>
<reference evidence="3" key="1">
    <citation type="journal article" date="2020" name="Stud. Mycol.">
        <title>101 Dothideomycetes genomes: a test case for predicting lifestyles and emergence of pathogens.</title>
        <authorList>
            <person name="Haridas S."/>
            <person name="Albert R."/>
            <person name="Binder M."/>
            <person name="Bloem J."/>
            <person name="Labutti K."/>
            <person name="Salamov A."/>
            <person name="Andreopoulos B."/>
            <person name="Baker S."/>
            <person name="Barry K."/>
            <person name="Bills G."/>
            <person name="Bluhm B."/>
            <person name="Cannon C."/>
            <person name="Castanera R."/>
            <person name="Culley D."/>
            <person name="Daum C."/>
            <person name="Ezra D."/>
            <person name="Gonzalez J."/>
            <person name="Henrissat B."/>
            <person name="Kuo A."/>
            <person name="Liang C."/>
            <person name="Lipzen A."/>
            <person name="Lutzoni F."/>
            <person name="Magnuson J."/>
            <person name="Mondo S."/>
            <person name="Nolan M."/>
            <person name="Ohm R."/>
            <person name="Pangilinan J."/>
            <person name="Park H.-J."/>
            <person name="Ramirez L."/>
            <person name="Alfaro M."/>
            <person name="Sun H."/>
            <person name="Tritt A."/>
            <person name="Yoshinaga Y."/>
            <person name="Zwiers L.-H."/>
            <person name="Turgeon B."/>
            <person name="Goodwin S."/>
            <person name="Spatafora J."/>
            <person name="Crous P."/>
            <person name="Grigoriev I."/>
        </authorList>
    </citation>
    <scope>NUCLEOTIDE SEQUENCE</scope>
    <source>
        <strain evidence="3">CBS 122368</strain>
    </source>
</reference>
<feature type="region of interest" description="Disordered" evidence="1">
    <location>
        <begin position="266"/>
        <end position="353"/>
    </location>
</feature>
<proteinExistence type="predicted"/>
<dbReference type="RefSeq" id="XP_033683307.1">
    <property type="nucleotide sequence ID" value="XM_033831045.1"/>
</dbReference>
<feature type="region of interest" description="Disordered" evidence="1">
    <location>
        <begin position="192"/>
        <end position="213"/>
    </location>
</feature>
<keyword evidence="4" id="KW-1185">Reference proteome</keyword>
<dbReference type="GeneID" id="54584375"/>
<sequence>MAALYEDMSSSRMLGSSVSSLSGSRQHSQQIAKAYRQAAQLFLTRRLPEALSTIEPIITPPTHDDINESYNGEPSGYAPIATASRGTRVKVWSFYLTFLNSVVELGAEEGKHAFGSTRWKQLVSKCRDGSVWDELVHDGYAGVEGDVDAEVVVNLATLLLTHSPSQRLNQQKLEIYLSASANPTFDISSHMSSSAYLQRRPSQHNNGTSTPRDLNTRLKLLELYTLHVLPRNEEWDYAREFISMSEVLDDERKEAFLLALHSLREEKEDTERRDERLRQQQQEQMEQRRKETEARRLEQSRAEDERRKREEENRRQPRGSDEVFRKSGGHRPAPSTSSRASRPAKKAASPPPGLYRRASSLFASVQALITNTAHSMTANPMTLFRTLLFLLAFALAFGRRDLREKIMRLLRNAWEKVRRTVGMGVKVSYI</sequence>
<gene>
    <name evidence="3" type="ORF">BU26DRAFT_531648</name>
</gene>
<dbReference type="EMBL" id="ML987196">
    <property type="protein sequence ID" value="KAF2248303.1"/>
    <property type="molecule type" value="Genomic_DNA"/>
</dbReference>
<keyword evidence="2" id="KW-1133">Transmembrane helix</keyword>
<evidence type="ECO:0000256" key="1">
    <source>
        <dbReference type="SAM" id="MobiDB-lite"/>
    </source>
</evidence>